<dbReference type="Gene3D" id="3.40.640.10">
    <property type="entry name" value="Type I PLP-dependent aspartate aminotransferase-like (Major domain)"/>
    <property type="match status" value="1"/>
</dbReference>
<accession>A0A934K3I4</accession>
<keyword evidence="6" id="KW-1185">Reference proteome</keyword>
<feature type="active site" description="Proton acceptor" evidence="1">
    <location>
        <position position="205"/>
    </location>
</feature>
<dbReference type="PIRSF" id="PIRSF000390">
    <property type="entry name" value="PLP_StrS"/>
    <property type="match status" value="1"/>
</dbReference>
<feature type="region of interest" description="Disordered" evidence="4">
    <location>
        <begin position="1"/>
        <end position="20"/>
    </location>
</feature>
<dbReference type="PANTHER" id="PTHR30244">
    <property type="entry name" value="TRANSAMINASE"/>
    <property type="match status" value="1"/>
</dbReference>
<comment type="caution">
    <text evidence="5">The sequence shown here is derived from an EMBL/GenBank/DDBJ whole genome shotgun (WGS) entry which is preliminary data.</text>
</comment>
<dbReference type="Pfam" id="PF01041">
    <property type="entry name" value="DegT_DnrJ_EryC1"/>
    <property type="match status" value="1"/>
</dbReference>
<evidence type="ECO:0000256" key="1">
    <source>
        <dbReference type="PIRSR" id="PIRSR000390-1"/>
    </source>
</evidence>
<evidence type="ECO:0000256" key="3">
    <source>
        <dbReference type="RuleBase" id="RU004508"/>
    </source>
</evidence>
<name>A0A934K3I4_9BACT</name>
<evidence type="ECO:0000313" key="6">
    <source>
        <dbReference type="Proteomes" id="UP000612893"/>
    </source>
</evidence>
<dbReference type="InterPro" id="IPR015424">
    <property type="entry name" value="PyrdxlP-dep_Trfase"/>
</dbReference>
<dbReference type="InterPro" id="IPR015422">
    <property type="entry name" value="PyrdxlP-dep_Trfase_small"/>
</dbReference>
<proteinExistence type="inferred from homology"/>
<dbReference type="InterPro" id="IPR015421">
    <property type="entry name" value="PyrdxlP-dep_Trfase_major"/>
</dbReference>
<keyword evidence="2 3" id="KW-0663">Pyridoxal phosphate</keyword>
<dbReference type="InterPro" id="IPR000653">
    <property type="entry name" value="DegT/StrS_aminotransferase"/>
</dbReference>
<dbReference type="CDD" id="cd00616">
    <property type="entry name" value="AHBA_syn"/>
    <property type="match status" value="1"/>
</dbReference>
<feature type="modified residue" description="N6-(pyridoxal phosphate)lysine" evidence="2">
    <location>
        <position position="205"/>
    </location>
</feature>
<protein>
    <submittedName>
        <fullName evidence="5">DegT/DnrJ/EryC1/StrS family aminotransferase</fullName>
    </submittedName>
</protein>
<reference evidence="5" key="1">
    <citation type="submission" date="2020-10" db="EMBL/GenBank/DDBJ databases">
        <title>Ca. Dormibacterota MAGs.</title>
        <authorList>
            <person name="Montgomery K."/>
        </authorList>
    </citation>
    <scope>NUCLEOTIDE SEQUENCE [LARGE SCALE GENOMIC DNA]</scope>
    <source>
        <strain evidence="5">SC8812_S17_10</strain>
    </source>
</reference>
<dbReference type="GO" id="GO:0008483">
    <property type="term" value="F:transaminase activity"/>
    <property type="evidence" value="ECO:0007669"/>
    <property type="project" value="UniProtKB-KW"/>
</dbReference>
<organism evidence="5 6">
    <name type="scientific">Candidatus Nephthysia bennettiae</name>
    <dbReference type="NCBI Taxonomy" id="3127016"/>
    <lineage>
        <taxon>Bacteria</taxon>
        <taxon>Bacillati</taxon>
        <taxon>Candidatus Dormiibacterota</taxon>
        <taxon>Candidatus Dormibacteria</taxon>
        <taxon>Candidatus Dormibacterales</taxon>
        <taxon>Candidatus Dormibacteraceae</taxon>
        <taxon>Candidatus Nephthysia</taxon>
    </lineage>
</organism>
<dbReference type="Proteomes" id="UP000612893">
    <property type="component" value="Unassembled WGS sequence"/>
</dbReference>
<dbReference type="SUPFAM" id="SSF53383">
    <property type="entry name" value="PLP-dependent transferases"/>
    <property type="match status" value="1"/>
</dbReference>
<evidence type="ECO:0000256" key="4">
    <source>
        <dbReference type="SAM" id="MobiDB-lite"/>
    </source>
</evidence>
<sequence>MTLEHRGSRPINSSTPGAFRPRRETFLPFALPHITQAEIDEVADTLRSGWLSTGPKTKRFELEFAAAVGAPHAVALNSGTAALHLALKALGTAEGDEVIVPVYTFTSTAAVVIHCGARPVFVDVDPVTCNVEAARIEAALTERTRAIVVVHIAGLPAEMDEILEAAGRHGIPVIEDAAHAFPALYRGRMVGDIGDMTAFSFYATKPLATGEGGMLTLGNAEHALRVSSLALHGMTRGAWNRYAAEGSWFYEVLEPGYKCNMSDLVASVGLHQLARRTWLHSRRRAIARRYTAALSGVTGLDPPPEPAHVDHSWHLYMLRVRAEDAHVTRDELVGALSAANVGTSVHFIPLHLQPYYRTTYELHPEDFPSALAAYRQEISLPIYPGMTDEDVDYVIETILQTMEGRA</sequence>
<dbReference type="EMBL" id="JAEKNR010000231">
    <property type="protein sequence ID" value="MBJ7600971.1"/>
    <property type="molecule type" value="Genomic_DNA"/>
</dbReference>
<dbReference type="RefSeq" id="WP_338204969.1">
    <property type="nucleotide sequence ID" value="NZ_JAEKNR010000231.1"/>
</dbReference>
<dbReference type="AlphaFoldDB" id="A0A934K3I4"/>
<gene>
    <name evidence="5" type="ORF">JF922_23240</name>
</gene>
<dbReference type="PANTHER" id="PTHR30244:SF34">
    <property type="entry name" value="DTDP-4-AMINO-4,6-DIDEOXYGALACTOSE TRANSAMINASE"/>
    <property type="match status" value="1"/>
</dbReference>
<evidence type="ECO:0000256" key="2">
    <source>
        <dbReference type="PIRSR" id="PIRSR000390-2"/>
    </source>
</evidence>
<comment type="similarity">
    <text evidence="3">Belongs to the DegT/DnrJ/EryC1 family.</text>
</comment>
<keyword evidence="5" id="KW-0032">Aminotransferase</keyword>
<keyword evidence="5" id="KW-0808">Transferase</keyword>
<evidence type="ECO:0000313" key="5">
    <source>
        <dbReference type="EMBL" id="MBJ7600971.1"/>
    </source>
</evidence>
<dbReference type="Gene3D" id="3.90.1150.10">
    <property type="entry name" value="Aspartate Aminotransferase, domain 1"/>
    <property type="match status" value="1"/>
</dbReference>